<evidence type="ECO:0000256" key="1">
    <source>
        <dbReference type="SAM" id="Phobius"/>
    </source>
</evidence>
<dbReference type="SUPFAM" id="SSF53448">
    <property type="entry name" value="Nucleotide-diphospho-sugar transferases"/>
    <property type="match status" value="1"/>
</dbReference>
<keyword evidence="1" id="KW-0472">Membrane</keyword>
<name>A0ABR2JJE3_9EUKA</name>
<dbReference type="Proteomes" id="UP001470230">
    <property type="component" value="Unassembled WGS sequence"/>
</dbReference>
<proteinExistence type="predicted"/>
<comment type="caution">
    <text evidence="2">The sequence shown here is derived from an EMBL/GenBank/DDBJ whole genome shotgun (WGS) entry which is preliminary data.</text>
</comment>
<accession>A0ABR2JJE3</accession>
<feature type="transmembrane region" description="Helical" evidence="1">
    <location>
        <begin position="12"/>
        <end position="33"/>
    </location>
</feature>
<keyword evidence="3" id="KW-1185">Reference proteome</keyword>
<protein>
    <submittedName>
        <fullName evidence="2">Uncharacterized protein</fullName>
    </submittedName>
</protein>
<evidence type="ECO:0000313" key="2">
    <source>
        <dbReference type="EMBL" id="KAK8877948.1"/>
    </source>
</evidence>
<gene>
    <name evidence="2" type="ORF">M9Y10_004711</name>
</gene>
<keyword evidence="1" id="KW-1133">Transmembrane helix</keyword>
<organism evidence="2 3">
    <name type="scientific">Tritrichomonas musculus</name>
    <dbReference type="NCBI Taxonomy" id="1915356"/>
    <lineage>
        <taxon>Eukaryota</taxon>
        <taxon>Metamonada</taxon>
        <taxon>Parabasalia</taxon>
        <taxon>Tritrichomonadida</taxon>
        <taxon>Tritrichomonadidae</taxon>
        <taxon>Tritrichomonas</taxon>
    </lineage>
</organism>
<keyword evidence="1" id="KW-0812">Transmembrane</keyword>
<dbReference type="EMBL" id="JAPFFF010000011">
    <property type="protein sequence ID" value="KAK8877948.1"/>
    <property type="molecule type" value="Genomic_DNA"/>
</dbReference>
<sequence length="401" mass="47273">MNDFRLHQSRERFYQLSTIIFSITFLFFIHPIYQLYFRWLVIPQQRNICLYYGFYDEVFDASHLDVTTSLKEYDKCKPCNFIPHNGKATPNSSGRDAILSFGANKLYGLFPFVRSLRTTGSKCRFFILVNSQALRRYSNFYYQNANECGVEFIDIGPVEITRKAAMFFRYYLFRKFLIKNREKIDRVIFCDLYDTVFQHDPFTTEFGNTLYFTDEETAIRDNMLNSRWLNSVYRYFKKHPDPDFPISFDKKSKKKIYQSNIINGGLQAGTVPLLIKFCTVMLKTGNKLKMELLFNDQGFLNLMIHSGCFKNKFNYTIVPLKTDLFASISHYADVIETEKSIKPIFGQTGKDGTVPGVLHQYDRSPKVRTQLIKACPNDLNLTDYMRSRKKRYYIFKHGFNF</sequence>
<evidence type="ECO:0000313" key="3">
    <source>
        <dbReference type="Proteomes" id="UP001470230"/>
    </source>
</evidence>
<reference evidence="2 3" key="1">
    <citation type="submission" date="2024-04" db="EMBL/GenBank/DDBJ databases">
        <title>Tritrichomonas musculus Genome.</title>
        <authorList>
            <person name="Alves-Ferreira E."/>
            <person name="Grigg M."/>
            <person name="Lorenzi H."/>
            <person name="Galac M."/>
        </authorList>
    </citation>
    <scope>NUCLEOTIDE SEQUENCE [LARGE SCALE GENOMIC DNA]</scope>
    <source>
        <strain evidence="2 3">EAF2021</strain>
    </source>
</reference>
<dbReference type="InterPro" id="IPR029044">
    <property type="entry name" value="Nucleotide-diphossugar_trans"/>
</dbReference>